<dbReference type="PROSITE" id="PS01130">
    <property type="entry name" value="SLC26A"/>
    <property type="match status" value="1"/>
</dbReference>
<evidence type="ECO:0000256" key="1">
    <source>
        <dbReference type="ARBA" id="ARBA00004141"/>
    </source>
</evidence>
<accession>A0ABR3IAZ7</accession>
<keyword evidence="3 6" id="KW-1133">Transmembrane helix</keyword>
<feature type="transmembrane region" description="Helical" evidence="6">
    <location>
        <begin position="295"/>
        <end position="313"/>
    </location>
</feature>
<feature type="transmembrane region" description="Helical" evidence="6">
    <location>
        <begin position="384"/>
        <end position="406"/>
    </location>
</feature>
<gene>
    <name evidence="8" type="ORF">ABMA27_015021</name>
</gene>
<proteinExistence type="predicted"/>
<feature type="transmembrane region" description="Helical" evidence="6">
    <location>
        <begin position="141"/>
        <end position="161"/>
    </location>
</feature>
<evidence type="ECO:0000313" key="9">
    <source>
        <dbReference type="Proteomes" id="UP001549920"/>
    </source>
</evidence>
<dbReference type="EMBL" id="JBEUOH010000006">
    <property type="protein sequence ID" value="KAL0893441.1"/>
    <property type="molecule type" value="Genomic_DNA"/>
</dbReference>
<comment type="subcellular location">
    <subcellularLocation>
        <location evidence="1">Membrane</location>
        <topology evidence="1">Multi-pass membrane protein</topology>
    </subcellularLocation>
</comment>
<feature type="transmembrane region" description="Helical" evidence="6">
    <location>
        <begin position="44"/>
        <end position="65"/>
    </location>
</feature>
<evidence type="ECO:0000256" key="3">
    <source>
        <dbReference type="ARBA" id="ARBA00022989"/>
    </source>
</evidence>
<comment type="caution">
    <text evidence="8">The sequence shown here is derived from an EMBL/GenBank/DDBJ whole genome shotgun (WGS) entry which is preliminary data.</text>
</comment>
<dbReference type="PANTHER" id="PTHR11814">
    <property type="entry name" value="SULFATE TRANSPORTER"/>
    <property type="match status" value="1"/>
</dbReference>
<evidence type="ECO:0000256" key="5">
    <source>
        <dbReference type="SAM" id="MobiDB-lite"/>
    </source>
</evidence>
<evidence type="ECO:0000313" key="8">
    <source>
        <dbReference type="EMBL" id="KAL0893441.1"/>
    </source>
</evidence>
<dbReference type="Pfam" id="PF00916">
    <property type="entry name" value="Sulfate_transp"/>
    <property type="match status" value="1"/>
</dbReference>
<protein>
    <recommendedName>
        <fullName evidence="7">SLC26A/SulP transporter domain-containing protein</fullName>
    </recommendedName>
</protein>
<dbReference type="InterPro" id="IPR001902">
    <property type="entry name" value="SLC26A/SulP_fam"/>
</dbReference>
<dbReference type="InterPro" id="IPR011547">
    <property type="entry name" value="SLC26A/SulP_dom"/>
</dbReference>
<feature type="domain" description="SLC26A/SulP transporter" evidence="7">
    <location>
        <begin position="42"/>
        <end position="424"/>
    </location>
</feature>
<dbReference type="Proteomes" id="UP001549920">
    <property type="component" value="Unassembled WGS sequence"/>
</dbReference>
<dbReference type="SUPFAM" id="SSF52091">
    <property type="entry name" value="SpoIIaa-like"/>
    <property type="match status" value="1"/>
</dbReference>
<keyword evidence="4 6" id="KW-0472">Membrane</keyword>
<dbReference type="InterPro" id="IPR018045">
    <property type="entry name" value="S04_transporter_CS"/>
</dbReference>
<feature type="transmembrane region" description="Helical" evidence="6">
    <location>
        <begin position="360"/>
        <end position="378"/>
    </location>
</feature>
<feature type="transmembrane region" description="Helical" evidence="6">
    <location>
        <begin position="418"/>
        <end position="450"/>
    </location>
</feature>
<sequence length="585" mass="62167">MSRESVSKGKGAKGGSRWLRLLRRRVPVLAWAPQYSRMAGVADVVAGVTLGLTLVPQSIAYAALADLPVQYGLYSSFVGTILYMFLGTVKEVSIGPTSLMALLTLQTCRGLPVEYVVLLTFLSGCVVLLMGLLRLGFMVELISVSVTSGFTSATAVIIVAAQVKGVLGLTFTAESVFDNIQQVIWKWKEVRGGDCALAAVCCTILLLLRKLKDLKVRDERLGKALWLMSIGRNALVVLGASVFAYCTYDPNHLIVKLSGKVEPGLPAVGLPPFSVQAGNETVGFPDMVRRLGPTVLMMPVVMVIANIAIAKAFTPGGRVDATQEMVTLGLVNVAGSFFRAMPTCGAFTRSAVAHSSGVRTPAAGLYSGLITLLALIFMTKYFYFIPKACLSSVLICAVIFMIDIDIVRRLWRQSKSELLVLCVTFAVSVCVTVELGVLAGVLADLALLLYSLMHPAVQLHTVKTEAGEAVVVSPTVGLVYVNAERVLAHASGAAPAPLPLLLDCGGLALLDYAAEQALERLAKKFKSSSRLFLPFNAGGDVARRLALLEHVDARALRAHTAPHALAAAQPATGEPAETSVLLGDE</sequence>
<feature type="transmembrane region" description="Helical" evidence="6">
    <location>
        <begin position="325"/>
        <end position="348"/>
    </location>
</feature>
<evidence type="ECO:0000259" key="7">
    <source>
        <dbReference type="Pfam" id="PF00916"/>
    </source>
</evidence>
<feature type="transmembrane region" description="Helical" evidence="6">
    <location>
        <begin position="224"/>
        <end position="248"/>
    </location>
</feature>
<feature type="transmembrane region" description="Helical" evidence="6">
    <location>
        <begin position="71"/>
        <end position="92"/>
    </location>
</feature>
<evidence type="ECO:0000256" key="6">
    <source>
        <dbReference type="SAM" id="Phobius"/>
    </source>
</evidence>
<dbReference type="InterPro" id="IPR036513">
    <property type="entry name" value="STAS_dom_sf"/>
</dbReference>
<organism evidence="8 9">
    <name type="scientific">Loxostege sticticalis</name>
    <name type="common">Beet webworm moth</name>
    <dbReference type="NCBI Taxonomy" id="481309"/>
    <lineage>
        <taxon>Eukaryota</taxon>
        <taxon>Metazoa</taxon>
        <taxon>Ecdysozoa</taxon>
        <taxon>Arthropoda</taxon>
        <taxon>Hexapoda</taxon>
        <taxon>Insecta</taxon>
        <taxon>Pterygota</taxon>
        <taxon>Neoptera</taxon>
        <taxon>Endopterygota</taxon>
        <taxon>Lepidoptera</taxon>
        <taxon>Glossata</taxon>
        <taxon>Ditrysia</taxon>
        <taxon>Pyraloidea</taxon>
        <taxon>Crambidae</taxon>
        <taxon>Pyraustinae</taxon>
        <taxon>Loxostege</taxon>
    </lineage>
</organism>
<evidence type="ECO:0000256" key="4">
    <source>
        <dbReference type="ARBA" id="ARBA00023136"/>
    </source>
</evidence>
<keyword evidence="2 6" id="KW-0812">Transmembrane</keyword>
<feature type="transmembrane region" description="Helical" evidence="6">
    <location>
        <begin position="195"/>
        <end position="212"/>
    </location>
</feature>
<keyword evidence="9" id="KW-1185">Reference proteome</keyword>
<feature type="region of interest" description="Disordered" evidence="5">
    <location>
        <begin position="566"/>
        <end position="585"/>
    </location>
</feature>
<name>A0ABR3IAZ7_LOXSC</name>
<reference evidence="8 9" key="1">
    <citation type="submission" date="2024-06" db="EMBL/GenBank/DDBJ databases">
        <title>A chromosome-level genome assembly of beet webworm, Loxostege sticticalis.</title>
        <authorList>
            <person name="Zhang Y."/>
        </authorList>
    </citation>
    <scope>NUCLEOTIDE SEQUENCE [LARGE SCALE GENOMIC DNA]</scope>
    <source>
        <strain evidence="8">AQ026</strain>
        <tissue evidence="8">Whole body</tissue>
    </source>
</reference>
<feature type="transmembrane region" description="Helical" evidence="6">
    <location>
        <begin position="113"/>
        <end position="135"/>
    </location>
</feature>
<evidence type="ECO:0000256" key="2">
    <source>
        <dbReference type="ARBA" id="ARBA00022692"/>
    </source>
</evidence>